<evidence type="ECO:0000313" key="3">
    <source>
        <dbReference type="Proteomes" id="UP000617979"/>
    </source>
</evidence>
<dbReference type="Pfam" id="PF02597">
    <property type="entry name" value="ThiS"/>
    <property type="match status" value="1"/>
</dbReference>
<dbReference type="InterPro" id="IPR003749">
    <property type="entry name" value="ThiS/MoaD-like"/>
</dbReference>
<gene>
    <name evidence="2" type="primary">moaX</name>
    <name evidence="2" type="ORF">GCM10007416_22530</name>
</gene>
<comment type="caution">
    <text evidence="2">The sequence shown here is derived from an EMBL/GenBank/DDBJ whole genome shotgun (WGS) entry which is preliminary data.</text>
</comment>
<dbReference type="PANTHER" id="PTHR23404">
    <property type="entry name" value="MOLYBDOPTERIN SYNTHASE RELATED"/>
    <property type="match status" value="1"/>
</dbReference>
<dbReference type="InterPro" id="IPR016155">
    <property type="entry name" value="Mopterin_synth/thiamin_S_b"/>
</dbReference>
<dbReference type="InterPro" id="IPR003448">
    <property type="entry name" value="Mopterin_biosynth_MoaE"/>
</dbReference>
<dbReference type="InterPro" id="IPR036563">
    <property type="entry name" value="MoaE_sf"/>
</dbReference>
<accession>A0ABQ1GSN0</accession>
<dbReference type="SUPFAM" id="SSF54690">
    <property type="entry name" value="Molybdopterin synthase subunit MoaE"/>
    <property type="match status" value="1"/>
</dbReference>
<evidence type="ECO:0000256" key="1">
    <source>
        <dbReference type="SAM" id="MobiDB-lite"/>
    </source>
</evidence>
<protein>
    <submittedName>
        <fullName evidence="2">Molybdopterin synthase sulfur carrier subunit</fullName>
    </submittedName>
</protein>
<dbReference type="NCBIfam" id="TIGR01682">
    <property type="entry name" value="moaD"/>
    <property type="match status" value="1"/>
</dbReference>
<proteinExistence type="predicted"/>
<dbReference type="InterPro" id="IPR012675">
    <property type="entry name" value="Beta-grasp_dom_sf"/>
</dbReference>
<dbReference type="SUPFAM" id="SSF54285">
    <property type="entry name" value="MoaD/ThiS"/>
    <property type="match status" value="1"/>
</dbReference>
<dbReference type="CDD" id="cd00754">
    <property type="entry name" value="Ubl_MoaD"/>
    <property type="match status" value="1"/>
</dbReference>
<dbReference type="Gene3D" id="3.10.20.30">
    <property type="match status" value="1"/>
</dbReference>
<dbReference type="CDD" id="cd00756">
    <property type="entry name" value="MoaE"/>
    <property type="match status" value="1"/>
</dbReference>
<reference evidence="3" key="1">
    <citation type="journal article" date="2019" name="Int. J. Syst. Evol. Microbiol.">
        <title>The Global Catalogue of Microorganisms (GCM) 10K type strain sequencing project: providing services to taxonomists for standard genome sequencing and annotation.</title>
        <authorList>
            <consortium name="The Broad Institute Genomics Platform"/>
            <consortium name="The Broad Institute Genome Sequencing Center for Infectious Disease"/>
            <person name="Wu L."/>
            <person name="Ma J."/>
        </authorList>
    </citation>
    <scope>NUCLEOTIDE SEQUENCE [LARGE SCALE GENOMIC DNA]</scope>
    <source>
        <strain evidence="3">CGMCC 1.12404</strain>
    </source>
</reference>
<dbReference type="Gene3D" id="3.90.1170.40">
    <property type="entry name" value="Molybdopterin biosynthesis MoaE subunit"/>
    <property type="match status" value="1"/>
</dbReference>
<evidence type="ECO:0000313" key="2">
    <source>
        <dbReference type="EMBL" id="GGA48858.1"/>
    </source>
</evidence>
<dbReference type="EMBL" id="BMEX01000007">
    <property type="protein sequence ID" value="GGA48858.1"/>
    <property type="molecule type" value="Genomic_DNA"/>
</dbReference>
<feature type="region of interest" description="Disordered" evidence="1">
    <location>
        <begin position="218"/>
        <end position="245"/>
    </location>
</feature>
<sequence length="245" mass="27376">MFMQINVLLFAGVADAVGKRNLRLNLPEKATVQTLIDRLATEYPVAADLIRHSVIALNQDYAEENQFIRPGDEVALIPPVSGGEEKQPTPLLFITEEPLSADHLICEVSNPSAGAVLTFAGIVREYTYGQRTVALEYEAYAPMALRKMEEIVGEIRQHWPEVRVAMGHRTGKLAIGEISLLIAVASPHRDEAFEAGRYAIERLKEIVPIWKKEIWEDGSQWKGPQTGPWDPRRKKNSAPPLETDT</sequence>
<keyword evidence="3" id="KW-1185">Reference proteome</keyword>
<name>A0ABQ1GSN0_9BACL</name>
<organism evidence="2 3">
    <name type="scientific">Kroppenstedtia guangzhouensis</name>
    <dbReference type="NCBI Taxonomy" id="1274356"/>
    <lineage>
        <taxon>Bacteria</taxon>
        <taxon>Bacillati</taxon>
        <taxon>Bacillota</taxon>
        <taxon>Bacilli</taxon>
        <taxon>Bacillales</taxon>
        <taxon>Thermoactinomycetaceae</taxon>
        <taxon>Kroppenstedtia</taxon>
    </lineage>
</organism>
<dbReference type="Proteomes" id="UP000617979">
    <property type="component" value="Unassembled WGS sequence"/>
</dbReference>
<dbReference type="Pfam" id="PF02391">
    <property type="entry name" value="MoaE"/>
    <property type="match status" value="1"/>
</dbReference>